<keyword evidence="4 6" id="KW-1133">Transmembrane helix</keyword>
<evidence type="ECO:0000313" key="9">
    <source>
        <dbReference type="EMBL" id="TMP32793.1"/>
    </source>
</evidence>
<evidence type="ECO:0000256" key="2">
    <source>
        <dbReference type="ARBA" id="ARBA00022475"/>
    </source>
</evidence>
<evidence type="ECO:0008006" key="11">
    <source>
        <dbReference type="Google" id="ProtNLM"/>
    </source>
</evidence>
<dbReference type="GO" id="GO:0005886">
    <property type="term" value="C:plasma membrane"/>
    <property type="evidence" value="ECO:0007669"/>
    <property type="project" value="UniProtKB-SubCell"/>
</dbReference>
<dbReference type="AlphaFoldDB" id="A0A5S3WV35"/>
<keyword evidence="5 6" id="KW-0472">Membrane</keyword>
<reference evidence="10" key="2">
    <citation type="submission" date="2019-06" db="EMBL/GenBank/DDBJ databases">
        <title>Co-occurence of chitin degradation, pigmentation and bioactivity in marine Pseudoalteromonas.</title>
        <authorList>
            <person name="Sonnenschein E.C."/>
            <person name="Bech P.K."/>
        </authorList>
    </citation>
    <scope>NUCLEOTIDE SEQUENCE [LARGE SCALE GENOMIC DNA]</scope>
    <source>
        <strain evidence="10">S2676</strain>
    </source>
</reference>
<dbReference type="PANTHER" id="PTHR30572:SF18">
    <property type="entry name" value="ABC-TYPE MACROLIDE FAMILY EXPORT SYSTEM PERMEASE COMPONENT 2"/>
    <property type="match status" value="1"/>
</dbReference>
<evidence type="ECO:0000259" key="8">
    <source>
        <dbReference type="Pfam" id="PF12704"/>
    </source>
</evidence>
<dbReference type="Pfam" id="PF12704">
    <property type="entry name" value="MacB_PCD"/>
    <property type="match status" value="1"/>
</dbReference>
<evidence type="ECO:0000313" key="10">
    <source>
        <dbReference type="Proteomes" id="UP000310249"/>
    </source>
</evidence>
<dbReference type="OrthoDB" id="8735006at2"/>
<dbReference type="InterPro" id="IPR050250">
    <property type="entry name" value="Macrolide_Exporter_MacB"/>
</dbReference>
<dbReference type="InterPro" id="IPR003838">
    <property type="entry name" value="ABC3_permease_C"/>
</dbReference>
<dbReference type="Proteomes" id="UP000310249">
    <property type="component" value="Unassembled WGS sequence"/>
</dbReference>
<proteinExistence type="predicted"/>
<feature type="domain" description="MacB-like periplasmic core" evidence="8">
    <location>
        <begin position="20"/>
        <end position="274"/>
    </location>
</feature>
<feature type="transmembrane region" description="Helical" evidence="6">
    <location>
        <begin position="20"/>
        <end position="40"/>
    </location>
</feature>
<dbReference type="InterPro" id="IPR025857">
    <property type="entry name" value="MacB_PCD"/>
</dbReference>
<sequence length="443" mass="50663">MLTYYFKLAWLSLRKTPLLSVLMVSTIALGIAAAMVTYTVSYMKTKDPLPAKSDRVFTVQLSVWGPDQPYRTADGQEEIPEMVSYRDAKNLKMAGKAHRESALGLFKMMSRAEEQAQRDAQMRMIRTTHNDFFAMFDVPFLYGGAWSEQDDSAGNQVVVITKTLNEELFDGANSVGRHIILGDALMQIVGVMDDWFPIPKFYYLSSHAYRDPESIFTPLEYQINQEIFSRNDVTWACWQDIEDVAFSDFMASDCVWLFYWVELESGSDRAQYMDFINAYVEQQKQAGRFARENLSRLFTIDEYLRWAKVLSNENDMAVWLAFAFLLACLLNCMSLMMTKFYGKGSEIGLRRAVGASRHDICWQFLCEAFLIGLFGGLLGLLFAQLGLQLVQQIFTYLNANIMQMDLRIMLMTLGLSIVTSILFGLWPIYRAAQIQPSSQLKSL</sequence>
<reference evidence="9 10" key="1">
    <citation type="submission" date="2018-01" db="EMBL/GenBank/DDBJ databases">
        <authorList>
            <person name="Paulsen S."/>
            <person name="Gram L.K."/>
        </authorList>
    </citation>
    <scope>NUCLEOTIDE SEQUENCE [LARGE SCALE GENOMIC DNA]</scope>
    <source>
        <strain evidence="9 10">S2676</strain>
    </source>
</reference>
<evidence type="ECO:0000256" key="5">
    <source>
        <dbReference type="ARBA" id="ARBA00023136"/>
    </source>
</evidence>
<name>A0A5S3WV35_9GAMM</name>
<dbReference type="RefSeq" id="WP_138553308.1">
    <property type="nucleotide sequence ID" value="NZ_PNCH01000067.1"/>
</dbReference>
<keyword evidence="2" id="KW-1003">Cell membrane</keyword>
<evidence type="ECO:0000259" key="7">
    <source>
        <dbReference type="Pfam" id="PF02687"/>
    </source>
</evidence>
<comment type="subcellular location">
    <subcellularLocation>
        <location evidence="1">Cell membrane</location>
        <topology evidence="1">Multi-pass membrane protein</topology>
    </subcellularLocation>
</comment>
<evidence type="ECO:0000256" key="1">
    <source>
        <dbReference type="ARBA" id="ARBA00004651"/>
    </source>
</evidence>
<feature type="transmembrane region" description="Helical" evidence="6">
    <location>
        <begin position="408"/>
        <end position="429"/>
    </location>
</feature>
<dbReference type="EMBL" id="PNCI01000002">
    <property type="protein sequence ID" value="TMP32793.1"/>
    <property type="molecule type" value="Genomic_DNA"/>
</dbReference>
<dbReference type="GO" id="GO:0022857">
    <property type="term" value="F:transmembrane transporter activity"/>
    <property type="evidence" value="ECO:0007669"/>
    <property type="project" value="TreeGrafter"/>
</dbReference>
<organism evidence="9 10">
    <name type="scientific">Pseudoalteromonas rubra</name>
    <dbReference type="NCBI Taxonomy" id="43658"/>
    <lineage>
        <taxon>Bacteria</taxon>
        <taxon>Pseudomonadati</taxon>
        <taxon>Pseudomonadota</taxon>
        <taxon>Gammaproteobacteria</taxon>
        <taxon>Alteromonadales</taxon>
        <taxon>Pseudoalteromonadaceae</taxon>
        <taxon>Pseudoalteromonas</taxon>
    </lineage>
</organism>
<evidence type="ECO:0000256" key="4">
    <source>
        <dbReference type="ARBA" id="ARBA00022989"/>
    </source>
</evidence>
<accession>A0A5S3WV35</accession>
<protein>
    <recommendedName>
        <fullName evidence="11">ABC transporter ATP-binding protein</fullName>
    </recommendedName>
</protein>
<evidence type="ECO:0000256" key="3">
    <source>
        <dbReference type="ARBA" id="ARBA00022692"/>
    </source>
</evidence>
<feature type="domain" description="ABC3 transporter permease C-terminal" evidence="7">
    <location>
        <begin position="320"/>
        <end position="436"/>
    </location>
</feature>
<evidence type="ECO:0000256" key="6">
    <source>
        <dbReference type="SAM" id="Phobius"/>
    </source>
</evidence>
<feature type="transmembrane region" description="Helical" evidence="6">
    <location>
        <begin position="362"/>
        <end position="387"/>
    </location>
</feature>
<keyword evidence="3 6" id="KW-0812">Transmembrane</keyword>
<dbReference type="PANTHER" id="PTHR30572">
    <property type="entry name" value="MEMBRANE COMPONENT OF TRANSPORTER-RELATED"/>
    <property type="match status" value="1"/>
</dbReference>
<feature type="transmembrane region" description="Helical" evidence="6">
    <location>
        <begin position="317"/>
        <end position="342"/>
    </location>
</feature>
<dbReference type="Pfam" id="PF02687">
    <property type="entry name" value="FtsX"/>
    <property type="match status" value="1"/>
</dbReference>
<comment type="caution">
    <text evidence="9">The sequence shown here is derived from an EMBL/GenBank/DDBJ whole genome shotgun (WGS) entry which is preliminary data.</text>
</comment>
<gene>
    <name evidence="9" type="ORF">CWB99_01470</name>
</gene>